<keyword evidence="8" id="KW-1185">Reference proteome</keyword>
<dbReference type="Pfam" id="PF19045">
    <property type="entry name" value="Ligase_CoA_2"/>
    <property type="match status" value="1"/>
</dbReference>
<dbReference type="Pfam" id="PF13549">
    <property type="entry name" value="ATP-grasp_5"/>
    <property type="match status" value="1"/>
</dbReference>
<dbReference type="InterPro" id="IPR003781">
    <property type="entry name" value="CoA-bd"/>
</dbReference>
<dbReference type="InterPro" id="IPR032875">
    <property type="entry name" value="Succ_CoA_lig_flav_dom"/>
</dbReference>
<dbReference type="Pfam" id="PF13380">
    <property type="entry name" value="CoA_binding_2"/>
    <property type="match status" value="1"/>
</dbReference>
<dbReference type="GO" id="GO:0016740">
    <property type="term" value="F:transferase activity"/>
    <property type="evidence" value="ECO:0007669"/>
    <property type="project" value="UniProtKB-KW"/>
</dbReference>
<dbReference type="InterPro" id="IPR013815">
    <property type="entry name" value="ATP_grasp_subdomain_1"/>
</dbReference>
<dbReference type="InterPro" id="IPR043938">
    <property type="entry name" value="Ligase_CoA_dom"/>
</dbReference>
<dbReference type="SUPFAM" id="SSF56059">
    <property type="entry name" value="Glutathione synthetase ATP-binding domain-like"/>
    <property type="match status" value="1"/>
</dbReference>
<dbReference type="PANTHER" id="PTHR43334:SF1">
    <property type="entry name" value="3-HYDROXYPROPIONATE--COA LIGASE [ADP-FORMING]"/>
    <property type="match status" value="1"/>
</dbReference>
<keyword evidence="3 5" id="KW-0067">ATP-binding</keyword>
<keyword evidence="2 5" id="KW-0547">Nucleotide-binding</keyword>
<dbReference type="GO" id="GO:0005524">
    <property type="term" value="F:ATP binding"/>
    <property type="evidence" value="ECO:0007669"/>
    <property type="project" value="UniProtKB-UniRule"/>
</dbReference>
<dbReference type="AlphaFoldDB" id="A0A5S4ZQ35"/>
<dbReference type="GO" id="GO:0046872">
    <property type="term" value="F:metal ion binding"/>
    <property type="evidence" value="ECO:0007669"/>
    <property type="project" value="InterPro"/>
</dbReference>
<dbReference type="Pfam" id="PF13607">
    <property type="entry name" value="Succ_CoA_lig"/>
    <property type="match status" value="1"/>
</dbReference>
<dbReference type="RefSeq" id="WP_166511986.1">
    <property type="nucleotide sequence ID" value="NZ_VNHM01000010.1"/>
</dbReference>
<sequence length="717" mass="77092">MSNTDLQSDLKSLVPLFKPESIAIIGASSNPAKPSGQPLVALTQCGFKGHVYPVNPNYRTLLGLHCYPSLTDIPGPVDLCIIAVPARMTLTALEECAAKGVRGVIIFTSGFAEVGNEGAIIQQQMTALARKTGMRICGPNCMGIFSAQNALMANFAVTELPDKVLVPDYLGFISQSGGFGVAIYEMIKEKGYGFSHFVSTGNEANLEFSHYLGYMAADNKTRVIGGYLEGLKDGQKFLQAADMALANNKPVMLMKAGRYPASAKAAASHTGALVGSEKVYSAVFKQKGIIRIDNLEEFLNMLSIMHSGKIPCGKRIAILATSGGSGVMLADKCAHYGLDVVPLQEETRLALAALLPDFASTANPVDITSAIITQPGLLEQCAQIVIKDPGVDMMIVAYWTEFGNRSILNQMIRVEQSTNKPVFNLIWGPEKAAQEAMHYMNNNLIPAGREVDFIIKSMATLAEYHIFVQSRKETTMLGPEIPINAREKAAVLLNNLGPGTRLSEHTAKQVLRAYGIPTTREQLATTMEEALAAAETIGYPVVMKIESPDILHKTDAGGVLLNIRTPEEVTTGLHQLLNNARVYKADADIKGVLVQQMLPDNGIEMIVGISKDSTFGSTVLVGLGGIFVEALEDVALRVAPVSPLDAQEMLSELKGQRVLDGLRGRLPADKQALLDIIQRLSRLAVDFPQIAELDINPLIVFPKGEGACAADALIAME</sequence>
<feature type="domain" description="ATP-grasp" evidence="6">
    <location>
        <begin position="508"/>
        <end position="544"/>
    </location>
</feature>
<evidence type="ECO:0000256" key="3">
    <source>
        <dbReference type="ARBA" id="ARBA00022840"/>
    </source>
</evidence>
<keyword evidence="7" id="KW-0808">Transferase</keyword>
<evidence type="ECO:0000313" key="7">
    <source>
        <dbReference type="EMBL" id="TYO94965.1"/>
    </source>
</evidence>
<dbReference type="InterPro" id="IPR051538">
    <property type="entry name" value="Acyl-CoA_Synth/Transferase"/>
</dbReference>
<dbReference type="EMBL" id="VNHM01000010">
    <property type="protein sequence ID" value="TYO94965.1"/>
    <property type="molecule type" value="Genomic_DNA"/>
</dbReference>
<protein>
    <submittedName>
        <fullName evidence="7">Acetyltransferase</fullName>
    </submittedName>
</protein>
<dbReference type="InterPro" id="IPR016102">
    <property type="entry name" value="Succinyl-CoA_synth-like"/>
</dbReference>
<evidence type="ECO:0000256" key="5">
    <source>
        <dbReference type="PROSITE-ProRule" id="PRU00409"/>
    </source>
</evidence>
<evidence type="ECO:0000259" key="6">
    <source>
        <dbReference type="PROSITE" id="PS50975"/>
    </source>
</evidence>
<evidence type="ECO:0000256" key="4">
    <source>
        <dbReference type="ARBA" id="ARBA00060888"/>
    </source>
</evidence>
<comment type="caution">
    <text evidence="7">The sequence shown here is derived from an EMBL/GenBank/DDBJ whole genome shotgun (WGS) entry which is preliminary data.</text>
</comment>
<reference evidence="7 8" key="1">
    <citation type="submission" date="2019-07" db="EMBL/GenBank/DDBJ databases">
        <title>Genomic Encyclopedia of Type Strains, Phase I: the one thousand microbial genomes (KMG-I) project.</title>
        <authorList>
            <person name="Kyrpides N."/>
        </authorList>
    </citation>
    <scope>NUCLEOTIDE SEQUENCE [LARGE SCALE GENOMIC DNA]</scope>
    <source>
        <strain evidence="7 8">DSM 6562</strain>
    </source>
</reference>
<evidence type="ECO:0000256" key="2">
    <source>
        <dbReference type="ARBA" id="ARBA00022741"/>
    </source>
</evidence>
<dbReference type="Proteomes" id="UP000323166">
    <property type="component" value="Unassembled WGS sequence"/>
</dbReference>
<proteinExistence type="inferred from homology"/>
<name>A0A5S4ZQ35_9FIRM</name>
<dbReference type="Gene3D" id="3.30.1490.20">
    <property type="entry name" value="ATP-grasp fold, A domain"/>
    <property type="match status" value="1"/>
</dbReference>
<dbReference type="Gene3D" id="3.40.50.261">
    <property type="entry name" value="Succinyl-CoA synthetase domains"/>
    <property type="match status" value="2"/>
</dbReference>
<dbReference type="FunFam" id="3.30.1490.20:FF:000020">
    <property type="entry name" value="Protein lysine acetyltransferase"/>
    <property type="match status" value="1"/>
</dbReference>
<dbReference type="SUPFAM" id="SSF52210">
    <property type="entry name" value="Succinyl-CoA synthetase domains"/>
    <property type="match status" value="2"/>
</dbReference>
<gene>
    <name evidence="7" type="ORF">LX24_01981</name>
</gene>
<evidence type="ECO:0000256" key="1">
    <source>
        <dbReference type="ARBA" id="ARBA00022598"/>
    </source>
</evidence>
<dbReference type="InterPro" id="IPR036291">
    <property type="entry name" value="NAD(P)-bd_dom_sf"/>
</dbReference>
<dbReference type="Gene3D" id="3.40.50.720">
    <property type="entry name" value="NAD(P)-binding Rossmann-like Domain"/>
    <property type="match status" value="1"/>
</dbReference>
<dbReference type="PROSITE" id="PS50975">
    <property type="entry name" value="ATP_GRASP"/>
    <property type="match status" value="1"/>
</dbReference>
<comment type="similarity">
    <text evidence="4">In the N-terminal section; belongs to the acetate CoA ligase alpha subunit family.</text>
</comment>
<dbReference type="SMART" id="SM00881">
    <property type="entry name" value="CoA_binding"/>
    <property type="match status" value="1"/>
</dbReference>
<dbReference type="PANTHER" id="PTHR43334">
    <property type="entry name" value="ACETATE--COA LIGASE [ADP-FORMING]"/>
    <property type="match status" value="1"/>
</dbReference>
<accession>A0A5S4ZQ35</accession>
<keyword evidence="1" id="KW-0436">Ligase</keyword>
<dbReference type="GO" id="GO:0043758">
    <property type="term" value="F:acetate-CoA ligase (ADP-forming) activity"/>
    <property type="evidence" value="ECO:0007669"/>
    <property type="project" value="InterPro"/>
</dbReference>
<evidence type="ECO:0000313" key="8">
    <source>
        <dbReference type="Proteomes" id="UP000323166"/>
    </source>
</evidence>
<organism evidence="7 8">
    <name type="scientific">Desulfallas thermosapovorans DSM 6562</name>
    <dbReference type="NCBI Taxonomy" id="1121431"/>
    <lineage>
        <taxon>Bacteria</taxon>
        <taxon>Bacillati</taxon>
        <taxon>Bacillota</taxon>
        <taxon>Clostridia</taxon>
        <taxon>Eubacteriales</taxon>
        <taxon>Desulfallaceae</taxon>
        <taxon>Desulfallas</taxon>
    </lineage>
</organism>
<dbReference type="Gene3D" id="3.30.470.20">
    <property type="entry name" value="ATP-grasp fold, B domain"/>
    <property type="match status" value="1"/>
</dbReference>
<dbReference type="InterPro" id="IPR011761">
    <property type="entry name" value="ATP-grasp"/>
</dbReference>
<dbReference type="SUPFAM" id="SSF51735">
    <property type="entry name" value="NAD(P)-binding Rossmann-fold domains"/>
    <property type="match status" value="1"/>
</dbReference>